<dbReference type="GeneID" id="104603347"/>
<keyword evidence="3 4" id="KW-0808">Transferase</keyword>
<gene>
    <name evidence="7" type="primary">LOC104603347</name>
</gene>
<reference evidence="7" key="1">
    <citation type="submission" date="2025-08" db="UniProtKB">
        <authorList>
            <consortium name="RefSeq"/>
        </authorList>
    </citation>
    <scope>IDENTIFICATION</scope>
</reference>
<dbReference type="EC" id="2.4.1.-" evidence="5"/>
<evidence type="ECO:0000313" key="7">
    <source>
        <dbReference type="RefSeq" id="XP_010265663.2"/>
    </source>
</evidence>
<dbReference type="InParanoid" id="A0A1U8AIH3"/>
<comment type="similarity">
    <text evidence="1 4">Belongs to the UDP-glycosyltransferase family.</text>
</comment>
<evidence type="ECO:0000313" key="6">
    <source>
        <dbReference type="Proteomes" id="UP000189703"/>
    </source>
</evidence>
<dbReference type="OrthoDB" id="5835829at2759"/>
<dbReference type="eggNOG" id="KOG1192">
    <property type="taxonomic scope" value="Eukaryota"/>
</dbReference>
<dbReference type="KEGG" id="nnu:104603347"/>
<evidence type="ECO:0000256" key="2">
    <source>
        <dbReference type="ARBA" id="ARBA00022676"/>
    </source>
</evidence>
<dbReference type="SUPFAM" id="SSF53756">
    <property type="entry name" value="UDP-Glycosyltransferase/glycogen phosphorylase"/>
    <property type="match status" value="1"/>
</dbReference>
<accession>A0A1U8AIH3</accession>
<sequence length="459" mass="50097">MSDTNTLHVAILPSSGMGHLVPAVRLAASLAARNCRITFITTHPTVSLAESRLVSRLVSFFPNVTRQEFHLLPLDRSTANSNDPFCLQFETIRRSAHLLSPILSSCSPPLSALVTDPSLVSAVIPITEKLRLANYNLFIASPKMLSLLIYFPTIANTDLSTTSSKTTDYIEIPGIPPLPKSWLPPPLVDPSSLFRTQFIANGQEIVKSDGILVNAFDSLDKATVAALNGGKVMGRLPPVITVGPFVPLEFEKGSPVEWLDRQPVGSVVYVCFGNRTAASREQIRELGDGLERSGCRFLWVVKEKKVDREDEEEVGEIVGHGFLERVKEKGLVVKSWVEQGEVLAHPAVGLFLSHCGWNSITEAALYGVPILGWPQGGDQKINGEVIPKSGLGIWVETWGWEEIVKGEEIGDKIREMMGDEKLKVQAARIGEEARKSVGVGGSSYKGLEGLVEKMRKGRA</sequence>
<proteinExistence type="inferred from homology"/>
<dbReference type="InterPro" id="IPR050481">
    <property type="entry name" value="UDP-glycosyltransf_plant"/>
</dbReference>
<dbReference type="OMA" id="CAVSHEQ"/>
<evidence type="ECO:0000256" key="3">
    <source>
        <dbReference type="ARBA" id="ARBA00022679"/>
    </source>
</evidence>
<dbReference type="GO" id="GO:0035251">
    <property type="term" value="F:UDP-glucosyltransferase activity"/>
    <property type="evidence" value="ECO:0000318"/>
    <property type="project" value="GO_Central"/>
</dbReference>
<dbReference type="FunFam" id="3.40.50.2000:FF:000124">
    <property type="entry name" value="Glycosyltransferase"/>
    <property type="match status" value="1"/>
</dbReference>
<protein>
    <recommendedName>
        <fullName evidence="5">Glycosyltransferase</fullName>
        <ecNumber evidence="5">2.4.1.-</ecNumber>
    </recommendedName>
</protein>
<dbReference type="Gene3D" id="3.40.50.2000">
    <property type="entry name" value="Glycogen Phosphorylase B"/>
    <property type="match status" value="2"/>
</dbReference>
<organism evidence="6 7">
    <name type="scientific">Nelumbo nucifera</name>
    <name type="common">Sacred lotus</name>
    <dbReference type="NCBI Taxonomy" id="4432"/>
    <lineage>
        <taxon>Eukaryota</taxon>
        <taxon>Viridiplantae</taxon>
        <taxon>Streptophyta</taxon>
        <taxon>Embryophyta</taxon>
        <taxon>Tracheophyta</taxon>
        <taxon>Spermatophyta</taxon>
        <taxon>Magnoliopsida</taxon>
        <taxon>Proteales</taxon>
        <taxon>Nelumbonaceae</taxon>
        <taxon>Nelumbo</taxon>
    </lineage>
</organism>
<dbReference type="PANTHER" id="PTHR48048">
    <property type="entry name" value="GLYCOSYLTRANSFERASE"/>
    <property type="match status" value="1"/>
</dbReference>
<dbReference type="PROSITE" id="PS00375">
    <property type="entry name" value="UDPGT"/>
    <property type="match status" value="1"/>
</dbReference>
<dbReference type="PANTHER" id="PTHR48048:SF76">
    <property type="entry name" value="UDP-GLYCOSYLTRANSFERASE 708D1-LIKE"/>
    <property type="match status" value="1"/>
</dbReference>
<evidence type="ECO:0000256" key="1">
    <source>
        <dbReference type="ARBA" id="ARBA00009995"/>
    </source>
</evidence>
<dbReference type="CDD" id="cd03784">
    <property type="entry name" value="GT1_Gtf-like"/>
    <property type="match status" value="1"/>
</dbReference>
<keyword evidence="6" id="KW-1185">Reference proteome</keyword>
<name>A0A1U8AIH3_NELNU</name>
<dbReference type="InterPro" id="IPR035595">
    <property type="entry name" value="UDP_glycos_trans_CS"/>
</dbReference>
<evidence type="ECO:0000256" key="5">
    <source>
        <dbReference type="RuleBase" id="RU362057"/>
    </source>
</evidence>
<dbReference type="Pfam" id="PF00201">
    <property type="entry name" value="UDPGT"/>
    <property type="match status" value="1"/>
</dbReference>
<dbReference type="AlphaFoldDB" id="A0A1U8AIH3"/>
<dbReference type="Proteomes" id="UP000189703">
    <property type="component" value="Unplaced"/>
</dbReference>
<keyword evidence="2 4" id="KW-0328">Glycosyltransferase</keyword>
<evidence type="ECO:0000256" key="4">
    <source>
        <dbReference type="RuleBase" id="RU003718"/>
    </source>
</evidence>
<dbReference type="RefSeq" id="XP_010265663.2">
    <property type="nucleotide sequence ID" value="XM_010267361.2"/>
</dbReference>
<dbReference type="InterPro" id="IPR002213">
    <property type="entry name" value="UDP_glucos_trans"/>
</dbReference>